<protein>
    <submittedName>
        <fullName evidence="3">Uncharacterized protein</fullName>
    </submittedName>
</protein>
<dbReference type="RefSeq" id="WP_398284164.1">
    <property type="nucleotide sequence ID" value="NZ_JBITLV010000008.1"/>
</dbReference>
<feature type="transmembrane region" description="Helical" evidence="2">
    <location>
        <begin position="289"/>
        <end position="310"/>
    </location>
</feature>
<sequence length="318" mass="33023">MSKSGRPGRPAAGGSASGSPPTVEIPVKHRNGQNGQPVNGRAAAPEHPLPSYPQPPVPKPQPQPEHDPRSLALLALVVLALLVAGGGLGAGYHVLKPPRFTASISEIVTVSSTTLTDPEADPTPQQRDVTTNVDLLSSALVEDRAEATAGTKLPKLQVTSRSDSNVVTAAVDAADRAAAADAVTAYVTAYEALLSAQQKAILTGERTRLAALQSNYKTQVSALDSQLAAASTARKQILVQAQAPRRQSLAASSDDVANRLSRVTETLRGLPATTQRLDAKPVTKSAGTALPMDVATGVVIGAIAAGALLWRRFRPRFS</sequence>
<reference evidence="3 4" key="1">
    <citation type="submission" date="2024-10" db="EMBL/GenBank/DDBJ databases">
        <title>The Natural Products Discovery Center: Release of the First 8490 Sequenced Strains for Exploring Actinobacteria Biosynthetic Diversity.</title>
        <authorList>
            <person name="Kalkreuter E."/>
            <person name="Kautsar S.A."/>
            <person name="Yang D."/>
            <person name="Bader C.D."/>
            <person name="Teijaro C.N."/>
            <person name="Fluegel L."/>
            <person name="Davis C.M."/>
            <person name="Simpson J.R."/>
            <person name="Lauterbach L."/>
            <person name="Steele A.D."/>
            <person name="Gui C."/>
            <person name="Meng S."/>
            <person name="Li G."/>
            <person name="Viehrig K."/>
            <person name="Ye F."/>
            <person name="Su P."/>
            <person name="Kiefer A.F."/>
            <person name="Nichols A."/>
            <person name="Cepeda A.J."/>
            <person name="Yan W."/>
            <person name="Fan B."/>
            <person name="Jiang Y."/>
            <person name="Adhikari A."/>
            <person name="Zheng C.-J."/>
            <person name="Schuster L."/>
            <person name="Cowan T.M."/>
            <person name="Smanski M.J."/>
            <person name="Chevrette M.G."/>
            <person name="De Carvalho L.P.S."/>
            <person name="Shen B."/>
        </authorList>
    </citation>
    <scope>NUCLEOTIDE SEQUENCE [LARGE SCALE GENOMIC DNA]</scope>
    <source>
        <strain evidence="3 4">NPDC049639</strain>
    </source>
</reference>
<feature type="compositionally biased region" description="Pro residues" evidence="1">
    <location>
        <begin position="47"/>
        <end position="63"/>
    </location>
</feature>
<feature type="region of interest" description="Disordered" evidence="1">
    <location>
        <begin position="1"/>
        <end position="67"/>
    </location>
</feature>
<dbReference type="EMBL" id="JBITLV010000008">
    <property type="protein sequence ID" value="MFI7589560.1"/>
    <property type="molecule type" value="Genomic_DNA"/>
</dbReference>
<evidence type="ECO:0000256" key="1">
    <source>
        <dbReference type="SAM" id="MobiDB-lite"/>
    </source>
</evidence>
<feature type="transmembrane region" description="Helical" evidence="2">
    <location>
        <begin position="71"/>
        <end position="95"/>
    </location>
</feature>
<keyword evidence="2" id="KW-1133">Transmembrane helix</keyword>
<evidence type="ECO:0000313" key="4">
    <source>
        <dbReference type="Proteomes" id="UP001612915"/>
    </source>
</evidence>
<comment type="caution">
    <text evidence="3">The sequence shown here is derived from an EMBL/GenBank/DDBJ whole genome shotgun (WGS) entry which is preliminary data.</text>
</comment>
<proteinExistence type="predicted"/>
<accession>A0ABW8AT31</accession>
<keyword evidence="2" id="KW-0812">Transmembrane</keyword>
<name>A0ABW8AT31_9ACTN</name>
<keyword evidence="2" id="KW-0472">Membrane</keyword>
<evidence type="ECO:0000256" key="2">
    <source>
        <dbReference type="SAM" id="Phobius"/>
    </source>
</evidence>
<keyword evidence="4" id="KW-1185">Reference proteome</keyword>
<organism evidence="3 4">
    <name type="scientific">Spongisporangium articulatum</name>
    <dbReference type="NCBI Taxonomy" id="3362603"/>
    <lineage>
        <taxon>Bacteria</taxon>
        <taxon>Bacillati</taxon>
        <taxon>Actinomycetota</taxon>
        <taxon>Actinomycetes</taxon>
        <taxon>Kineosporiales</taxon>
        <taxon>Kineosporiaceae</taxon>
        <taxon>Spongisporangium</taxon>
    </lineage>
</organism>
<gene>
    <name evidence="3" type="ORF">ACIB24_21040</name>
</gene>
<dbReference type="Proteomes" id="UP001612915">
    <property type="component" value="Unassembled WGS sequence"/>
</dbReference>
<feature type="compositionally biased region" description="Low complexity" evidence="1">
    <location>
        <begin position="1"/>
        <end position="21"/>
    </location>
</feature>
<evidence type="ECO:0000313" key="3">
    <source>
        <dbReference type="EMBL" id="MFI7589560.1"/>
    </source>
</evidence>